<accession>A0A061DKJ4</accession>
<organism evidence="2 3">
    <name type="scientific">Theobroma cacao</name>
    <name type="common">Cacao</name>
    <name type="synonym">Cocoa</name>
    <dbReference type="NCBI Taxonomy" id="3641"/>
    <lineage>
        <taxon>Eukaryota</taxon>
        <taxon>Viridiplantae</taxon>
        <taxon>Streptophyta</taxon>
        <taxon>Embryophyta</taxon>
        <taxon>Tracheophyta</taxon>
        <taxon>Spermatophyta</taxon>
        <taxon>Magnoliopsida</taxon>
        <taxon>eudicotyledons</taxon>
        <taxon>Gunneridae</taxon>
        <taxon>Pentapetalae</taxon>
        <taxon>rosids</taxon>
        <taxon>malvids</taxon>
        <taxon>Malvales</taxon>
        <taxon>Malvaceae</taxon>
        <taxon>Byttnerioideae</taxon>
        <taxon>Theobroma</taxon>
    </lineage>
</organism>
<dbReference type="Gramene" id="EOX92581">
    <property type="protein sequence ID" value="EOX92581"/>
    <property type="gene ID" value="TCM_001515"/>
</dbReference>
<dbReference type="AlphaFoldDB" id="A0A061DKJ4"/>
<dbReference type="HOGENOM" id="CLU_2562995_0_0_1"/>
<reference evidence="2 3" key="1">
    <citation type="journal article" date="2013" name="Genome Biol.">
        <title>The genome sequence of the most widely cultivated cacao type and its use to identify candidate genes regulating pod color.</title>
        <authorList>
            <person name="Motamayor J.C."/>
            <person name="Mockaitis K."/>
            <person name="Schmutz J."/>
            <person name="Haiminen N."/>
            <person name="Iii D.L."/>
            <person name="Cornejo O."/>
            <person name="Findley S.D."/>
            <person name="Zheng P."/>
            <person name="Utro F."/>
            <person name="Royaert S."/>
            <person name="Saski C."/>
            <person name="Jenkins J."/>
            <person name="Podicheti R."/>
            <person name="Zhao M."/>
            <person name="Scheffler B.E."/>
            <person name="Stack J.C."/>
            <person name="Feltus F.A."/>
            <person name="Mustiga G.M."/>
            <person name="Amores F."/>
            <person name="Phillips W."/>
            <person name="Marelli J.P."/>
            <person name="May G.D."/>
            <person name="Shapiro H."/>
            <person name="Ma J."/>
            <person name="Bustamante C.D."/>
            <person name="Schnell R.J."/>
            <person name="Main D."/>
            <person name="Gilbert D."/>
            <person name="Parida L."/>
            <person name="Kuhn D.N."/>
        </authorList>
    </citation>
    <scope>NUCLEOTIDE SEQUENCE [LARGE SCALE GENOMIC DNA]</scope>
    <source>
        <strain evidence="3">cv. Matina 1-6</strain>
    </source>
</reference>
<dbReference type="EMBL" id="CM001879">
    <property type="protein sequence ID" value="EOX92581.1"/>
    <property type="molecule type" value="Genomic_DNA"/>
</dbReference>
<name>A0A061DKJ4_THECC</name>
<feature type="transmembrane region" description="Helical" evidence="1">
    <location>
        <begin position="6"/>
        <end position="27"/>
    </location>
</feature>
<proteinExistence type="predicted"/>
<evidence type="ECO:0000256" key="1">
    <source>
        <dbReference type="SAM" id="Phobius"/>
    </source>
</evidence>
<keyword evidence="1" id="KW-0812">Transmembrane</keyword>
<keyword evidence="3" id="KW-1185">Reference proteome</keyword>
<feature type="transmembrane region" description="Helical" evidence="1">
    <location>
        <begin position="34"/>
        <end position="54"/>
    </location>
</feature>
<keyword evidence="1" id="KW-0472">Membrane</keyword>
<evidence type="ECO:0000313" key="2">
    <source>
        <dbReference type="EMBL" id="EOX92581.1"/>
    </source>
</evidence>
<protein>
    <submittedName>
        <fullName evidence="2">Uncharacterized protein</fullName>
    </submittedName>
</protein>
<evidence type="ECO:0000313" key="3">
    <source>
        <dbReference type="Proteomes" id="UP000026915"/>
    </source>
</evidence>
<dbReference type="InParanoid" id="A0A061DKJ4"/>
<gene>
    <name evidence="2" type="ORF">TCM_001515</name>
</gene>
<sequence>MIAIFFLKLANYSLPIVVEFVVVFYCLRDARACFSVTIISFIVSISECSVPRFFDPFVYKDDPFLRKVKRQNEASTKILQGN</sequence>
<keyword evidence="1" id="KW-1133">Transmembrane helix</keyword>
<dbReference type="Proteomes" id="UP000026915">
    <property type="component" value="Chromosome 1"/>
</dbReference>